<dbReference type="GeneID" id="92089807"/>
<sequence>MKYSAAAIFVAAASAAGVDKRSTVYEVSDFSAACIEHSVQCFYEFGIFQPGTMQTEPQSCKTTALSGVDGKLPEVGPWEGKCDQTSKTFSVAQTADGGLKLTVSAPVSPISNTTGVYTIPSSELAMQGAPPSIRQVYTGPKAFNLEFV</sequence>
<reference evidence="1 2" key="1">
    <citation type="submission" date="2023-01" db="EMBL/GenBank/DDBJ databases">
        <title>Analysis of 21 Apiospora genomes using comparative genomics revels a genus with tremendous synthesis potential of carbohydrate active enzymes and secondary metabolites.</title>
        <authorList>
            <person name="Sorensen T."/>
        </authorList>
    </citation>
    <scope>NUCLEOTIDE SEQUENCE [LARGE SCALE GENOMIC DNA]</scope>
    <source>
        <strain evidence="1 2">CBS 135458</strain>
    </source>
</reference>
<keyword evidence="2" id="KW-1185">Reference proteome</keyword>
<accession>A0ABR1VFG7</accession>
<dbReference type="Proteomes" id="UP001480595">
    <property type="component" value="Unassembled WGS sequence"/>
</dbReference>
<name>A0ABR1VFG7_9PEZI</name>
<dbReference type="RefSeq" id="XP_066716013.1">
    <property type="nucleotide sequence ID" value="XM_066856744.1"/>
</dbReference>
<evidence type="ECO:0000313" key="1">
    <source>
        <dbReference type="EMBL" id="KAK8068719.1"/>
    </source>
</evidence>
<gene>
    <name evidence="1" type="ORF">PG994_005335</name>
</gene>
<comment type="caution">
    <text evidence="1">The sequence shown here is derived from an EMBL/GenBank/DDBJ whole genome shotgun (WGS) entry which is preliminary data.</text>
</comment>
<organism evidence="1 2">
    <name type="scientific">Apiospora phragmitis</name>
    <dbReference type="NCBI Taxonomy" id="2905665"/>
    <lineage>
        <taxon>Eukaryota</taxon>
        <taxon>Fungi</taxon>
        <taxon>Dikarya</taxon>
        <taxon>Ascomycota</taxon>
        <taxon>Pezizomycotina</taxon>
        <taxon>Sordariomycetes</taxon>
        <taxon>Xylariomycetidae</taxon>
        <taxon>Amphisphaeriales</taxon>
        <taxon>Apiosporaceae</taxon>
        <taxon>Apiospora</taxon>
    </lineage>
</organism>
<dbReference type="EMBL" id="JAQQWL010000006">
    <property type="protein sequence ID" value="KAK8068719.1"/>
    <property type="molecule type" value="Genomic_DNA"/>
</dbReference>
<evidence type="ECO:0000313" key="2">
    <source>
        <dbReference type="Proteomes" id="UP001480595"/>
    </source>
</evidence>
<proteinExistence type="predicted"/>
<evidence type="ECO:0008006" key="3">
    <source>
        <dbReference type="Google" id="ProtNLM"/>
    </source>
</evidence>
<protein>
    <recommendedName>
        <fullName evidence="3">Hypersensitive response-inducing protein</fullName>
    </recommendedName>
</protein>